<comment type="caution">
    <text evidence="10">The sequence shown here is derived from an EMBL/GenBank/DDBJ whole genome shotgun (WGS) entry which is preliminary data.</text>
</comment>
<proteinExistence type="inferred from homology"/>
<dbReference type="PATRIC" id="fig|1140003.3.peg.175"/>
<reference evidence="10 11" key="1">
    <citation type="submission" date="2013-03" db="EMBL/GenBank/DDBJ databases">
        <title>The Genome Sequence of Enterococcus sulfureus ATCC_49903 (PacBio/Illumina hybrid assembly).</title>
        <authorList>
            <consortium name="The Broad Institute Genomics Platform"/>
            <consortium name="The Broad Institute Genome Sequencing Center for Infectious Disease"/>
            <person name="Earl A."/>
            <person name="Russ C."/>
            <person name="Gilmore M."/>
            <person name="Surin D."/>
            <person name="Walker B."/>
            <person name="Young S."/>
            <person name="Zeng Q."/>
            <person name="Gargeya S."/>
            <person name="Fitzgerald M."/>
            <person name="Haas B."/>
            <person name="Abouelleil A."/>
            <person name="Allen A.W."/>
            <person name="Alvarado L."/>
            <person name="Arachchi H.M."/>
            <person name="Berlin A.M."/>
            <person name="Chapman S.B."/>
            <person name="Gainer-Dewar J."/>
            <person name="Goldberg J."/>
            <person name="Griggs A."/>
            <person name="Gujja S."/>
            <person name="Hansen M."/>
            <person name="Howarth C."/>
            <person name="Imamovic A."/>
            <person name="Ireland A."/>
            <person name="Larimer J."/>
            <person name="McCowan C."/>
            <person name="Murphy C."/>
            <person name="Pearson M."/>
            <person name="Poon T.W."/>
            <person name="Priest M."/>
            <person name="Roberts A."/>
            <person name="Saif S."/>
            <person name="Shea T."/>
            <person name="Sisk P."/>
            <person name="Sykes S."/>
            <person name="Wortman J."/>
            <person name="Nusbaum C."/>
            <person name="Birren B."/>
        </authorList>
    </citation>
    <scope>NUCLEOTIDE SEQUENCE [LARGE SCALE GENOMIC DNA]</scope>
    <source>
        <strain evidence="10 11">ATCC 49903</strain>
    </source>
</reference>
<feature type="domain" description="DAGKc" evidence="9">
    <location>
        <begin position="1"/>
        <end position="151"/>
    </location>
</feature>
<dbReference type="PROSITE" id="PS50146">
    <property type="entry name" value="DAGK"/>
    <property type="match status" value="1"/>
</dbReference>
<keyword evidence="5" id="KW-0418">Kinase</keyword>
<evidence type="ECO:0000256" key="5">
    <source>
        <dbReference type="ARBA" id="ARBA00022777"/>
    </source>
</evidence>
<dbReference type="PANTHER" id="PTHR12358">
    <property type="entry name" value="SPHINGOSINE KINASE"/>
    <property type="match status" value="1"/>
</dbReference>
<keyword evidence="3" id="KW-0808">Transferase</keyword>
<dbReference type="InterPro" id="IPR050187">
    <property type="entry name" value="Lipid_Phosphate_FormReg"/>
</dbReference>
<evidence type="ECO:0000256" key="6">
    <source>
        <dbReference type="ARBA" id="ARBA00022840"/>
    </source>
</evidence>
<keyword evidence="11" id="KW-1185">Reference proteome</keyword>
<evidence type="ECO:0000313" key="11">
    <source>
        <dbReference type="Proteomes" id="UP000015961"/>
    </source>
</evidence>
<name>S0PFB9_9ENTE</name>
<gene>
    <name evidence="10" type="ORF">I573_00177</name>
</gene>
<evidence type="ECO:0000256" key="3">
    <source>
        <dbReference type="ARBA" id="ARBA00022679"/>
    </source>
</evidence>
<protein>
    <recommendedName>
        <fullName evidence="9">DAGKc domain-containing protein</fullName>
    </recommendedName>
</protein>
<dbReference type="GO" id="GO:0005524">
    <property type="term" value="F:ATP binding"/>
    <property type="evidence" value="ECO:0007669"/>
    <property type="project" value="UniProtKB-KW"/>
</dbReference>
<keyword evidence="7" id="KW-0443">Lipid metabolism</keyword>
<dbReference type="GO" id="GO:0008654">
    <property type="term" value="P:phospholipid biosynthetic process"/>
    <property type="evidence" value="ECO:0007669"/>
    <property type="project" value="UniProtKB-KW"/>
</dbReference>
<dbReference type="Pfam" id="PF19279">
    <property type="entry name" value="YegS_C"/>
    <property type="match status" value="1"/>
</dbReference>
<dbReference type="AlphaFoldDB" id="S0PFB9"/>
<dbReference type="InterPro" id="IPR001206">
    <property type="entry name" value="Diacylglycerol_kinase_cat_dom"/>
</dbReference>
<evidence type="ECO:0000256" key="8">
    <source>
        <dbReference type="ARBA" id="ARBA00023264"/>
    </source>
</evidence>
<dbReference type="EMBL" id="ASWO01000001">
    <property type="protein sequence ID" value="EOT87121.1"/>
    <property type="molecule type" value="Genomic_DNA"/>
</dbReference>
<evidence type="ECO:0000256" key="4">
    <source>
        <dbReference type="ARBA" id="ARBA00022741"/>
    </source>
</evidence>
<dbReference type="STRING" id="1140003.OMY_00178"/>
<dbReference type="Proteomes" id="UP000015961">
    <property type="component" value="Unassembled WGS sequence"/>
</dbReference>
<dbReference type="PANTHER" id="PTHR12358:SF54">
    <property type="entry name" value="SPHINGOSINE KINASE RELATED PROTEIN"/>
    <property type="match status" value="1"/>
</dbReference>
<organism evidence="10 11">
    <name type="scientific">Enterococcus sulfureus ATCC 49903</name>
    <dbReference type="NCBI Taxonomy" id="1140003"/>
    <lineage>
        <taxon>Bacteria</taxon>
        <taxon>Bacillati</taxon>
        <taxon>Bacillota</taxon>
        <taxon>Bacilli</taxon>
        <taxon>Lactobacillales</taxon>
        <taxon>Enterococcaceae</taxon>
        <taxon>Enterococcus</taxon>
    </lineage>
</organism>
<comment type="cofactor">
    <cofactor evidence="1">
        <name>Mg(2+)</name>
        <dbReference type="ChEBI" id="CHEBI:18420"/>
    </cofactor>
</comment>
<evidence type="ECO:0000256" key="1">
    <source>
        <dbReference type="ARBA" id="ARBA00001946"/>
    </source>
</evidence>
<dbReference type="InterPro" id="IPR016064">
    <property type="entry name" value="NAD/diacylglycerol_kinase_sf"/>
</dbReference>
<dbReference type="eggNOG" id="COG1597">
    <property type="taxonomic scope" value="Bacteria"/>
</dbReference>
<evidence type="ECO:0000313" key="10">
    <source>
        <dbReference type="EMBL" id="EOT87121.1"/>
    </source>
</evidence>
<evidence type="ECO:0000259" key="9">
    <source>
        <dbReference type="PROSITE" id="PS50146"/>
    </source>
</evidence>
<keyword evidence="6" id="KW-0067">ATP-binding</keyword>
<keyword evidence="7" id="KW-0594">Phospholipid biosynthesis</keyword>
<evidence type="ECO:0000256" key="7">
    <source>
        <dbReference type="ARBA" id="ARBA00023209"/>
    </source>
</evidence>
<dbReference type="InterPro" id="IPR045540">
    <property type="entry name" value="YegS/DAGK_C"/>
</dbReference>
<dbReference type="Gene3D" id="3.40.50.10330">
    <property type="entry name" value="Probable inorganic polyphosphate/atp-NAD kinase, domain 1"/>
    <property type="match status" value="1"/>
</dbReference>
<dbReference type="SMART" id="SM00046">
    <property type="entry name" value="DAGKc"/>
    <property type="match status" value="1"/>
</dbReference>
<dbReference type="SUPFAM" id="SSF111331">
    <property type="entry name" value="NAD kinase/diacylglycerol kinase-like"/>
    <property type="match status" value="1"/>
</dbReference>
<dbReference type="GO" id="GO:0016301">
    <property type="term" value="F:kinase activity"/>
    <property type="evidence" value="ECO:0007669"/>
    <property type="project" value="UniProtKB-KW"/>
</dbReference>
<keyword evidence="8" id="KW-1208">Phospholipid metabolism</keyword>
<keyword evidence="7" id="KW-0444">Lipid biosynthesis</keyword>
<dbReference type="OrthoDB" id="9786026at2"/>
<comment type="similarity">
    <text evidence="2">Belongs to the diacylglycerol/lipid kinase family.</text>
</comment>
<keyword evidence="4" id="KW-0547">Nucleotide-binding</keyword>
<dbReference type="Gene3D" id="2.60.200.40">
    <property type="match status" value="1"/>
</dbReference>
<sequence>MKRIFHILVNPAAGGGQGAKTAKQIISILKEYRFTYFLYATEYPGHELELTQKLLQTEKISPFPVDGNLAEQEIIPILVVIGGDGTLHQVLNQLHAYSTRYPVAYIKAGSGNDFARAFHSAKTPEEIFWGFLERQVPLEVPILRYQEAVTNQTGVFCNNLGIGLDGKIVKKVNLSKRKHWFHSLHIGKFSYFSSILTSFFQQRPFPIRVEFNGQERIFRKTLLFTVTNHPYFGGGIAIAPHAELTDDTFKLVVVQKMAFVKLLHLFYLILRKKQLRSKHFKHYSLKKLRVLATTPQDVHLDGESLEGKSYDLTITLTSQLFW</sequence>
<dbReference type="Pfam" id="PF00781">
    <property type="entry name" value="DAGK_cat"/>
    <property type="match status" value="1"/>
</dbReference>
<evidence type="ECO:0000256" key="2">
    <source>
        <dbReference type="ARBA" id="ARBA00005983"/>
    </source>
</evidence>
<dbReference type="InterPro" id="IPR017438">
    <property type="entry name" value="ATP-NAD_kinase_N"/>
</dbReference>
<accession>S0PFB9</accession>
<dbReference type="RefSeq" id="WP_016184669.1">
    <property type="nucleotide sequence ID" value="NZ_ASWO01000001.1"/>
</dbReference>